<reference evidence="8" key="1">
    <citation type="submission" date="2016-10" db="EMBL/GenBank/DDBJ databases">
        <authorList>
            <person name="Varghese N."/>
            <person name="Submissions S."/>
        </authorList>
    </citation>
    <scope>NUCLEOTIDE SEQUENCE [LARGE SCALE GENOMIC DNA]</scope>
    <source>
        <strain evidence="8">CGMCC 1.6963</strain>
    </source>
</reference>
<keyword evidence="3 6" id="KW-0812">Transmembrane</keyword>
<feature type="transmembrane region" description="Helical" evidence="6">
    <location>
        <begin position="245"/>
        <end position="263"/>
    </location>
</feature>
<feature type="transmembrane region" description="Helical" evidence="6">
    <location>
        <begin position="6"/>
        <end position="26"/>
    </location>
</feature>
<dbReference type="Proteomes" id="UP000199019">
    <property type="component" value="Unassembled WGS sequence"/>
</dbReference>
<feature type="transmembrane region" description="Helical" evidence="6">
    <location>
        <begin position="151"/>
        <end position="169"/>
    </location>
</feature>
<dbReference type="Pfam" id="PF03239">
    <property type="entry name" value="FTR1"/>
    <property type="match status" value="1"/>
</dbReference>
<dbReference type="RefSeq" id="WP_091762497.1">
    <property type="nucleotide sequence ID" value="NZ_FOHB01000010.1"/>
</dbReference>
<sequence length="285" mass="29951">MLVSNALIGLREGLEAALVVVILVAFLVKTDRRWALRWVWAGVGVAVALSVGLGAVLTYGTRQLSFQTQELVGGSASIIAVAFVTGMVFWMRSASRTISGELKGKLDKAIDVGPWAVALVGFLGVGREGLETAIFFYATAQAAGTGTVQPLIGWVVGLGAAIALGVAIYQGAVRINLAKFFRYTGVLLVFVAGGILAYGIHDLQEAALLPGLHALAFDVSSTVDPGSWYATLLKGIFNFTPATTVLQAIAWVAYVGIVLTLFLRPQRPQRPQPARAAEPSAAQAA</sequence>
<dbReference type="OrthoDB" id="7260758at2"/>
<comment type="subcellular location">
    <subcellularLocation>
        <location evidence="1">Membrane</location>
        <topology evidence="1">Multi-pass membrane protein</topology>
    </subcellularLocation>
</comment>
<evidence type="ECO:0000256" key="5">
    <source>
        <dbReference type="ARBA" id="ARBA00023136"/>
    </source>
</evidence>
<evidence type="ECO:0000256" key="1">
    <source>
        <dbReference type="ARBA" id="ARBA00004141"/>
    </source>
</evidence>
<dbReference type="PANTHER" id="PTHR31632:SF2">
    <property type="entry name" value="PLASMA MEMBRANE IRON PERMEASE"/>
    <property type="match status" value="1"/>
</dbReference>
<evidence type="ECO:0000313" key="8">
    <source>
        <dbReference type="Proteomes" id="UP000199019"/>
    </source>
</evidence>
<keyword evidence="5 6" id="KW-0472">Membrane</keyword>
<evidence type="ECO:0000313" key="7">
    <source>
        <dbReference type="EMBL" id="SES48400.1"/>
    </source>
</evidence>
<dbReference type="NCBIfam" id="NF041756">
    <property type="entry name" value="EfeU"/>
    <property type="match status" value="1"/>
</dbReference>
<feature type="transmembrane region" description="Helical" evidence="6">
    <location>
        <begin position="38"/>
        <end position="59"/>
    </location>
</feature>
<dbReference type="GO" id="GO:0033573">
    <property type="term" value="C:high-affinity iron permease complex"/>
    <property type="evidence" value="ECO:0007669"/>
    <property type="project" value="InterPro"/>
</dbReference>
<feature type="transmembrane region" description="Helical" evidence="6">
    <location>
        <begin position="181"/>
        <end position="200"/>
    </location>
</feature>
<evidence type="ECO:0000256" key="3">
    <source>
        <dbReference type="ARBA" id="ARBA00022692"/>
    </source>
</evidence>
<dbReference type="InterPro" id="IPR004923">
    <property type="entry name" value="FTR1/Fip1/EfeU"/>
</dbReference>
<name>A0A1H9XQH0_9MICO</name>
<protein>
    <submittedName>
        <fullName evidence="7">High-affinity iron transporter</fullName>
    </submittedName>
</protein>
<proteinExistence type="inferred from homology"/>
<feature type="transmembrane region" description="Helical" evidence="6">
    <location>
        <begin position="71"/>
        <end position="91"/>
    </location>
</feature>
<organism evidence="7 8">
    <name type="scientific">Pedococcus cremeus</name>
    <dbReference type="NCBI Taxonomy" id="587636"/>
    <lineage>
        <taxon>Bacteria</taxon>
        <taxon>Bacillati</taxon>
        <taxon>Actinomycetota</taxon>
        <taxon>Actinomycetes</taxon>
        <taxon>Micrococcales</taxon>
        <taxon>Intrasporangiaceae</taxon>
        <taxon>Pedococcus</taxon>
    </lineage>
</organism>
<evidence type="ECO:0000256" key="4">
    <source>
        <dbReference type="ARBA" id="ARBA00022989"/>
    </source>
</evidence>
<dbReference type="GO" id="GO:0015093">
    <property type="term" value="F:ferrous iron transmembrane transporter activity"/>
    <property type="evidence" value="ECO:0007669"/>
    <property type="project" value="TreeGrafter"/>
</dbReference>
<comment type="similarity">
    <text evidence="2">Belongs to the oxidase-dependent Fe transporter (OFeT) (TC 9.A.10.1) family.</text>
</comment>
<keyword evidence="8" id="KW-1185">Reference proteome</keyword>
<accession>A0A1H9XQH0</accession>
<keyword evidence="4 6" id="KW-1133">Transmembrane helix</keyword>
<evidence type="ECO:0000256" key="6">
    <source>
        <dbReference type="SAM" id="Phobius"/>
    </source>
</evidence>
<dbReference type="EMBL" id="FOHB01000010">
    <property type="protein sequence ID" value="SES48400.1"/>
    <property type="molecule type" value="Genomic_DNA"/>
</dbReference>
<evidence type="ECO:0000256" key="2">
    <source>
        <dbReference type="ARBA" id="ARBA00008333"/>
    </source>
</evidence>
<gene>
    <name evidence="7" type="ORF">SAMN05216199_0110</name>
</gene>
<dbReference type="AlphaFoldDB" id="A0A1H9XQH0"/>
<dbReference type="STRING" id="587636.SAMN05216199_0110"/>
<dbReference type="PANTHER" id="PTHR31632">
    <property type="entry name" value="IRON TRANSPORTER FTH1"/>
    <property type="match status" value="1"/>
</dbReference>